<dbReference type="PANTHER" id="PTHR45036">
    <property type="entry name" value="METHYLTRANSFERASE LIKE 7B"/>
    <property type="match status" value="1"/>
</dbReference>
<dbReference type="Pfam" id="PF08241">
    <property type="entry name" value="Methyltransf_11"/>
    <property type="match status" value="1"/>
</dbReference>
<organism evidence="2 3">
    <name type="scientific">Streptomyces macrosporus</name>
    <dbReference type="NCBI Taxonomy" id="44032"/>
    <lineage>
        <taxon>Bacteria</taxon>
        <taxon>Bacillati</taxon>
        <taxon>Actinomycetota</taxon>
        <taxon>Actinomycetes</taxon>
        <taxon>Kitasatosporales</taxon>
        <taxon>Streptomycetaceae</taxon>
        <taxon>Streptomyces</taxon>
    </lineage>
</organism>
<evidence type="ECO:0000313" key="2">
    <source>
        <dbReference type="EMBL" id="GAA2445798.1"/>
    </source>
</evidence>
<dbReference type="InterPro" id="IPR029063">
    <property type="entry name" value="SAM-dependent_MTases_sf"/>
</dbReference>
<feature type="domain" description="Methyltransferase type 11" evidence="1">
    <location>
        <begin position="62"/>
        <end position="156"/>
    </location>
</feature>
<keyword evidence="3" id="KW-1185">Reference proteome</keyword>
<dbReference type="InterPro" id="IPR052356">
    <property type="entry name" value="Thiol_S-MT"/>
</dbReference>
<accession>A0ABP5X5U1</accession>
<dbReference type="CDD" id="cd02440">
    <property type="entry name" value="AdoMet_MTases"/>
    <property type="match status" value="1"/>
</dbReference>
<dbReference type="RefSeq" id="WP_425583651.1">
    <property type="nucleotide sequence ID" value="NZ_BAAASZ010000023.1"/>
</dbReference>
<comment type="caution">
    <text evidence="2">The sequence shown here is derived from an EMBL/GenBank/DDBJ whole genome shotgun (WGS) entry which is preliminary data.</text>
</comment>
<protein>
    <submittedName>
        <fullName evidence="2">Class I SAM-dependent methyltransferase</fullName>
    </submittedName>
</protein>
<reference evidence="3" key="1">
    <citation type="journal article" date="2019" name="Int. J. Syst. Evol. Microbiol.">
        <title>The Global Catalogue of Microorganisms (GCM) 10K type strain sequencing project: providing services to taxonomists for standard genome sequencing and annotation.</title>
        <authorList>
            <consortium name="The Broad Institute Genomics Platform"/>
            <consortium name="The Broad Institute Genome Sequencing Center for Infectious Disease"/>
            <person name="Wu L."/>
            <person name="Ma J."/>
        </authorList>
    </citation>
    <scope>NUCLEOTIDE SEQUENCE [LARGE SCALE GENOMIC DNA]</scope>
    <source>
        <strain evidence="3">JCM 6305</strain>
    </source>
</reference>
<keyword evidence="2" id="KW-0489">Methyltransferase</keyword>
<proteinExistence type="predicted"/>
<evidence type="ECO:0000259" key="1">
    <source>
        <dbReference type="Pfam" id="PF08241"/>
    </source>
</evidence>
<name>A0ABP5X5U1_9ACTN</name>
<dbReference type="Gene3D" id="3.40.50.150">
    <property type="entry name" value="Vaccinia Virus protein VP39"/>
    <property type="match status" value="1"/>
</dbReference>
<keyword evidence="2" id="KW-0808">Transferase</keyword>
<gene>
    <name evidence="2" type="ORF">GCM10010405_31530</name>
</gene>
<dbReference type="EMBL" id="BAAASZ010000023">
    <property type="protein sequence ID" value="GAA2445798.1"/>
    <property type="molecule type" value="Genomic_DNA"/>
</dbReference>
<dbReference type="InterPro" id="IPR013216">
    <property type="entry name" value="Methyltransf_11"/>
</dbReference>
<dbReference type="Proteomes" id="UP001501638">
    <property type="component" value="Unassembled WGS sequence"/>
</dbReference>
<dbReference type="GO" id="GO:0032259">
    <property type="term" value="P:methylation"/>
    <property type="evidence" value="ECO:0007669"/>
    <property type="project" value="UniProtKB-KW"/>
</dbReference>
<dbReference type="SUPFAM" id="SSF53335">
    <property type="entry name" value="S-adenosyl-L-methionine-dependent methyltransferases"/>
    <property type="match status" value="1"/>
</dbReference>
<evidence type="ECO:0000313" key="3">
    <source>
        <dbReference type="Proteomes" id="UP001501638"/>
    </source>
</evidence>
<dbReference type="GO" id="GO:0008168">
    <property type="term" value="F:methyltransferase activity"/>
    <property type="evidence" value="ECO:0007669"/>
    <property type="project" value="UniProtKB-KW"/>
</dbReference>
<dbReference type="PANTHER" id="PTHR45036:SF1">
    <property type="entry name" value="METHYLTRANSFERASE LIKE 7A"/>
    <property type="match status" value="1"/>
</dbReference>
<sequence>MTARGDRTVRGDSRNGAAPRLGTVRHPLFARFYARLAPVLDVRAGIGAHRAELLTGLSGRVVEVGAGSGLNFPLYPAGVREVVAVEPEPRLRRAAVDAARKAAVPISVVPGLAEALPAADGEFDAAVVSLVLCSVRDPDRALAELRRVLRPGGELRFYEHVRAAGPAGAALQRALDRTVWPRLFGGCHTGRDTVAAIGAAGFVSVSHRRLRVPEGGVPTPVSAHVLGSARRP</sequence>